<comment type="caution">
    <text evidence="11">The sequence shown here is derived from an EMBL/GenBank/DDBJ whole genome shotgun (WGS) entry which is preliminary data.</text>
</comment>
<evidence type="ECO:0000256" key="8">
    <source>
        <dbReference type="HAMAP-Rule" id="MF_00164"/>
    </source>
</evidence>
<evidence type="ECO:0000313" key="11">
    <source>
        <dbReference type="EMBL" id="TLM75772.1"/>
    </source>
</evidence>
<comment type="subunit">
    <text evidence="8">Homodimer.</text>
</comment>
<dbReference type="NCBIfam" id="TIGR01135">
    <property type="entry name" value="glmS"/>
    <property type="match status" value="1"/>
</dbReference>
<dbReference type="CDD" id="cd00714">
    <property type="entry name" value="GFAT"/>
    <property type="match status" value="1"/>
</dbReference>
<evidence type="ECO:0000313" key="12">
    <source>
        <dbReference type="Proteomes" id="UP000306791"/>
    </source>
</evidence>
<dbReference type="HAMAP" id="MF_00164">
    <property type="entry name" value="GlmS"/>
    <property type="match status" value="1"/>
</dbReference>
<keyword evidence="6" id="KW-0677">Repeat</keyword>
<dbReference type="InterPro" id="IPR001347">
    <property type="entry name" value="SIS_dom"/>
</dbReference>
<name>A0ABY2UF26_9GAMM</name>
<feature type="initiator methionine" description="Removed" evidence="8">
    <location>
        <position position="1"/>
    </location>
</feature>
<reference evidence="11 12" key="1">
    <citation type="submission" date="2019-05" db="EMBL/GenBank/DDBJ databases">
        <title>Microbulbifer harenosus sp. nov., an alginate-degrading bacterium isolated from coastal sand.</title>
        <authorList>
            <person name="Huang H."/>
            <person name="Mo K."/>
            <person name="Bao S."/>
        </authorList>
    </citation>
    <scope>NUCLEOTIDE SEQUENCE [LARGE SCALE GENOMIC DNA]</scope>
    <source>
        <strain evidence="11 12">HB161719</strain>
    </source>
</reference>
<dbReference type="PROSITE" id="PS51278">
    <property type="entry name" value="GATASE_TYPE_2"/>
    <property type="match status" value="1"/>
</dbReference>
<feature type="active site" description="Nucleophile; for GATase activity" evidence="8">
    <location>
        <position position="2"/>
    </location>
</feature>
<comment type="function">
    <text evidence="8">Catalyzes the first step in hexosamine metabolism, converting fructose-6P into glucosamine-6P using glutamine as a nitrogen source.</text>
</comment>
<dbReference type="NCBIfam" id="NF001484">
    <property type="entry name" value="PRK00331.1"/>
    <property type="match status" value="1"/>
</dbReference>
<evidence type="ECO:0000256" key="4">
    <source>
        <dbReference type="ARBA" id="ARBA00022576"/>
    </source>
</evidence>
<feature type="active site" description="For Fru-6P isomerization activity" evidence="8">
    <location>
        <position position="604"/>
    </location>
</feature>
<evidence type="ECO:0000256" key="2">
    <source>
        <dbReference type="ARBA" id="ARBA00012916"/>
    </source>
</evidence>
<dbReference type="InterPro" id="IPR035490">
    <property type="entry name" value="GlmS/FrlB_SIS"/>
</dbReference>
<dbReference type="EMBL" id="VANI01000016">
    <property type="protein sequence ID" value="TLM75772.1"/>
    <property type="molecule type" value="Genomic_DNA"/>
</dbReference>
<dbReference type="CDD" id="cd05009">
    <property type="entry name" value="SIS_GlmS_GlmD_2"/>
    <property type="match status" value="1"/>
</dbReference>
<dbReference type="Gene3D" id="3.60.20.10">
    <property type="entry name" value="Glutamine Phosphoribosylpyrophosphate, subunit 1, domain 1"/>
    <property type="match status" value="1"/>
</dbReference>
<feature type="domain" description="SIS" evidence="10">
    <location>
        <begin position="458"/>
        <end position="599"/>
    </location>
</feature>
<evidence type="ECO:0000256" key="5">
    <source>
        <dbReference type="ARBA" id="ARBA00022679"/>
    </source>
</evidence>
<dbReference type="InterPro" id="IPR029055">
    <property type="entry name" value="Ntn_hydrolases_N"/>
</dbReference>
<dbReference type="PANTHER" id="PTHR10937">
    <property type="entry name" value="GLUCOSAMINE--FRUCTOSE-6-PHOSPHATE AMINOTRANSFERASE, ISOMERIZING"/>
    <property type="match status" value="1"/>
</dbReference>
<keyword evidence="12" id="KW-1185">Reference proteome</keyword>
<dbReference type="SUPFAM" id="SSF53697">
    <property type="entry name" value="SIS domain"/>
    <property type="match status" value="1"/>
</dbReference>
<dbReference type="Pfam" id="PF01380">
    <property type="entry name" value="SIS"/>
    <property type="match status" value="2"/>
</dbReference>
<dbReference type="CDD" id="cd05008">
    <property type="entry name" value="SIS_GlmS_GlmD_1"/>
    <property type="match status" value="1"/>
</dbReference>
<dbReference type="InterPro" id="IPR046348">
    <property type="entry name" value="SIS_dom_sf"/>
</dbReference>
<feature type="domain" description="Glutamine amidotransferase type-2" evidence="9">
    <location>
        <begin position="2"/>
        <end position="218"/>
    </location>
</feature>
<comment type="subcellular location">
    <subcellularLocation>
        <location evidence="8">Cytoplasm</location>
    </subcellularLocation>
</comment>
<proteinExistence type="inferred from homology"/>
<feature type="domain" description="SIS" evidence="10">
    <location>
        <begin position="285"/>
        <end position="426"/>
    </location>
</feature>
<dbReference type="RefSeq" id="WP_138236742.1">
    <property type="nucleotide sequence ID" value="NZ_CP185860.1"/>
</dbReference>
<keyword evidence="8" id="KW-0963">Cytoplasm</keyword>
<dbReference type="Proteomes" id="UP000306791">
    <property type="component" value="Unassembled WGS sequence"/>
</dbReference>
<dbReference type="InterPro" id="IPR017932">
    <property type="entry name" value="GATase_2_dom"/>
</dbReference>
<keyword evidence="7" id="KW-0315">Glutamine amidotransferase</keyword>
<organism evidence="11 12">
    <name type="scientific">Microbulbifer harenosus</name>
    <dbReference type="NCBI Taxonomy" id="2576840"/>
    <lineage>
        <taxon>Bacteria</taxon>
        <taxon>Pseudomonadati</taxon>
        <taxon>Pseudomonadota</taxon>
        <taxon>Gammaproteobacteria</taxon>
        <taxon>Cellvibrionales</taxon>
        <taxon>Microbulbiferaceae</taxon>
        <taxon>Microbulbifer</taxon>
    </lineage>
</organism>
<keyword evidence="5 8" id="KW-0808">Transferase</keyword>
<gene>
    <name evidence="8 11" type="primary">glmS</name>
    <name evidence="11" type="ORF">FDY93_15895</name>
</gene>
<dbReference type="PROSITE" id="PS51464">
    <property type="entry name" value="SIS"/>
    <property type="match status" value="2"/>
</dbReference>
<dbReference type="GO" id="GO:0004360">
    <property type="term" value="F:glutamine-fructose-6-phosphate transaminase (isomerizing) activity"/>
    <property type="evidence" value="ECO:0007669"/>
    <property type="project" value="UniProtKB-EC"/>
</dbReference>
<evidence type="ECO:0000259" key="9">
    <source>
        <dbReference type="PROSITE" id="PS51278"/>
    </source>
</evidence>
<dbReference type="Gene3D" id="3.40.50.10490">
    <property type="entry name" value="Glucose-6-phosphate isomerase like protein, domain 1"/>
    <property type="match status" value="2"/>
</dbReference>
<protein>
    <recommendedName>
        <fullName evidence="3 8">Glutamine--fructose-6-phosphate aminotransferase [isomerizing]</fullName>
        <ecNumber evidence="2 8">2.6.1.16</ecNumber>
    </recommendedName>
    <alternativeName>
        <fullName evidence="8">D-fructose-6-phosphate amidotransferase</fullName>
    </alternativeName>
    <alternativeName>
        <fullName evidence="8">GFAT</fullName>
    </alternativeName>
    <alternativeName>
        <fullName evidence="8">Glucosamine-6-phosphate synthase</fullName>
    </alternativeName>
    <alternativeName>
        <fullName evidence="8">Hexosephosphate aminotransferase</fullName>
    </alternativeName>
    <alternativeName>
        <fullName evidence="8">L-glutamine--D-fructose-6-phosphate amidotransferase</fullName>
    </alternativeName>
</protein>
<sequence>MCGIVGALAQRNVTGILLEGLRRLEYRGYDSAGVCLVNGDGKLQLRKTQGKVADLESALDDNPTAGQLGIAHTRWATHGIPSDKNSHPHASGNFALVHNGIIENYQALRDQLIAKGYEFQSETDTEVVVHLIHDLAKDNRDLLQAVSAATQQLHGAYALGVVCASDPERLVCARLGSPLVIGVGIEENFIASDPMALQQVTDRFIFLEEGDIAQVTRDSIAVWDKTGEEVSRPVNKLQGGHDATDKGRYRHYMQKEIFEQPKVVEATMAGRIGEHSVLSQVLGTAANDILPQVKQVQIVACGTSYHAGLVARYWIEDWAGVPCSVEVASEIRYRKTAVRPGTLFVTISQSGETADTLAALRQAKELGYLASMTICNVPNSSLVRESELHLMTEAGPEIGVASTKAFTTQLVALQIFCIALAKANGMRSEREAELVSALHQLPKLMEKFTGLDALVQATSEAFAEKNHALFLGRGVEYPIALEGALKLKEISYIHAEAYPAGELKHGPLALVDADMPVIVVAPNDELLEKLKSNLQEVRARGGELFVFASPQAGFKSESGVTVVEVPDAPESLQPILYTVPLQLLSYHVALLKGTDVDQPRNLAKSVTVE</sequence>
<evidence type="ECO:0000256" key="7">
    <source>
        <dbReference type="ARBA" id="ARBA00022962"/>
    </source>
</evidence>
<dbReference type="SUPFAM" id="SSF56235">
    <property type="entry name" value="N-terminal nucleophile aminohydrolases (Ntn hydrolases)"/>
    <property type="match status" value="1"/>
</dbReference>
<dbReference type="InterPro" id="IPR047084">
    <property type="entry name" value="GFAT_N"/>
</dbReference>
<dbReference type="Pfam" id="PF13522">
    <property type="entry name" value="GATase_6"/>
    <property type="match status" value="1"/>
</dbReference>
<dbReference type="PANTHER" id="PTHR10937:SF0">
    <property type="entry name" value="GLUTAMINE--FRUCTOSE-6-PHOSPHATE TRANSAMINASE (ISOMERIZING)"/>
    <property type="match status" value="1"/>
</dbReference>
<accession>A0ABY2UF26</accession>
<evidence type="ECO:0000256" key="1">
    <source>
        <dbReference type="ARBA" id="ARBA00001031"/>
    </source>
</evidence>
<dbReference type="InterPro" id="IPR005855">
    <property type="entry name" value="GFAT"/>
</dbReference>
<evidence type="ECO:0000259" key="10">
    <source>
        <dbReference type="PROSITE" id="PS51464"/>
    </source>
</evidence>
<evidence type="ECO:0000256" key="3">
    <source>
        <dbReference type="ARBA" id="ARBA00016090"/>
    </source>
</evidence>
<evidence type="ECO:0000256" key="6">
    <source>
        <dbReference type="ARBA" id="ARBA00022737"/>
    </source>
</evidence>
<dbReference type="EC" id="2.6.1.16" evidence="2 8"/>
<comment type="catalytic activity">
    <reaction evidence="1 8">
        <text>D-fructose 6-phosphate + L-glutamine = D-glucosamine 6-phosphate + L-glutamate</text>
        <dbReference type="Rhea" id="RHEA:13237"/>
        <dbReference type="ChEBI" id="CHEBI:29985"/>
        <dbReference type="ChEBI" id="CHEBI:58359"/>
        <dbReference type="ChEBI" id="CHEBI:58725"/>
        <dbReference type="ChEBI" id="CHEBI:61527"/>
        <dbReference type="EC" id="2.6.1.16"/>
    </reaction>
</comment>
<dbReference type="InterPro" id="IPR035466">
    <property type="entry name" value="GlmS/AgaS_SIS"/>
</dbReference>
<keyword evidence="4 8" id="KW-0032">Aminotransferase</keyword>